<reference evidence="1 2" key="1">
    <citation type="submission" date="2019-12" db="EMBL/GenBank/DDBJ databases">
        <title>Lactobacillus hilgardii FLUB.</title>
        <authorList>
            <person name="Gustaw K."/>
        </authorList>
    </citation>
    <scope>NUCLEOTIDE SEQUENCE [LARGE SCALE GENOMIC DNA]</scope>
    <source>
        <strain evidence="1 2">FLUB</strain>
    </source>
</reference>
<dbReference type="AlphaFoldDB" id="A0A6G9Q8E7"/>
<evidence type="ECO:0000313" key="2">
    <source>
        <dbReference type="Proteomes" id="UP000465035"/>
    </source>
</evidence>
<organism evidence="1 2">
    <name type="scientific">Lentilactobacillus hilgardii</name>
    <name type="common">Lactobacillus hilgardii</name>
    <dbReference type="NCBI Taxonomy" id="1588"/>
    <lineage>
        <taxon>Bacteria</taxon>
        <taxon>Bacillati</taxon>
        <taxon>Bacillota</taxon>
        <taxon>Bacilli</taxon>
        <taxon>Lactobacillales</taxon>
        <taxon>Lactobacillaceae</taxon>
        <taxon>Lentilactobacillus</taxon>
    </lineage>
</organism>
<evidence type="ECO:0000313" key="1">
    <source>
        <dbReference type="EMBL" id="QHB52884.1"/>
    </source>
</evidence>
<name>A0A6G9Q8E7_LENHI</name>
<sequence length="109" mass="12750">MAKQNRRRDIIVDMNEFIVTYAATLLDPSQNLSKLIYDTTKDDITKMDDLFKDNGFGRKNKFVNIGEGFLRDWKGLDEEEAKQQADQLAKDAIDYLGKNTDYFETWRTD</sequence>
<dbReference type="EMBL" id="CP047121">
    <property type="protein sequence ID" value="QHB52884.1"/>
    <property type="molecule type" value="Genomic_DNA"/>
</dbReference>
<gene>
    <name evidence="1" type="ORF">GQR93_12145</name>
</gene>
<dbReference type="GeneID" id="69059125"/>
<protein>
    <submittedName>
        <fullName evidence="1">Uncharacterized protein</fullName>
    </submittedName>
</protein>
<dbReference type="Proteomes" id="UP000465035">
    <property type="component" value="Chromosome"/>
</dbReference>
<proteinExistence type="predicted"/>
<accession>A0A6G9Q8E7</accession>
<dbReference type="RefSeq" id="WP_003559007.1">
    <property type="nucleotide sequence ID" value="NZ_CABKOL010000104.1"/>
</dbReference>